<feature type="chain" id="PRO_5042029970" evidence="2">
    <location>
        <begin position="18"/>
        <end position="177"/>
    </location>
</feature>
<evidence type="ECO:0000259" key="3">
    <source>
        <dbReference type="PROSITE" id="PS00022"/>
    </source>
</evidence>
<dbReference type="AlphaFoldDB" id="A0AAF3E8D9"/>
<keyword evidence="1" id="KW-1133">Transmembrane helix</keyword>
<proteinExistence type="predicted"/>
<dbReference type="WBParaSite" id="MBELARI_LOCUS10182">
    <property type="protein sequence ID" value="MBELARI_LOCUS10182"/>
    <property type="gene ID" value="MBELARI_LOCUS10182"/>
</dbReference>
<feature type="domain" description="EGF-like" evidence="4">
    <location>
        <begin position="34"/>
        <end position="45"/>
    </location>
</feature>
<name>A0AAF3E8D9_9BILA</name>
<keyword evidence="1" id="KW-0812">Transmembrane</keyword>
<evidence type="ECO:0000313" key="6">
    <source>
        <dbReference type="WBParaSite" id="MBELARI_LOCUS10182"/>
    </source>
</evidence>
<evidence type="ECO:0000313" key="5">
    <source>
        <dbReference type="Proteomes" id="UP000887575"/>
    </source>
</evidence>
<feature type="transmembrane region" description="Helical" evidence="1">
    <location>
        <begin position="118"/>
        <end position="137"/>
    </location>
</feature>
<sequence>MRLLGLLSLCICAVVSPPPGQKKCVNGTLANGICLCDFGYTGTMCHRKMNCDTLERLPNGSCEPCVKGWAGADCDRIDCGENGAPNGDHTRCRCEDPYSGEYCDVLKTGDVLHSYNRYFTTIGPLGVIFVIPLALMVRACNKASAKLRTAKVERHLETHIVKGMDLDPKVIHKLLKK</sequence>
<organism evidence="5 6">
    <name type="scientific">Mesorhabditis belari</name>
    <dbReference type="NCBI Taxonomy" id="2138241"/>
    <lineage>
        <taxon>Eukaryota</taxon>
        <taxon>Metazoa</taxon>
        <taxon>Ecdysozoa</taxon>
        <taxon>Nematoda</taxon>
        <taxon>Chromadorea</taxon>
        <taxon>Rhabditida</taxon>
        <taxon>Rhabditina</taxon>
        <taxon>Rhabditomorpha</taxon>
        <taxon>Rhabditoidea</taxon>
        <taxon>Rhabditidae</taxon>
        <taxon>Mesorhabditinae</taxon>
        <taxon>Mesorhabditis</taxon>
    </lineage>
</organism>
<dbReference type="PROSITE" id="PS01186">
    <property type="entry name" value="EGF_2"/>
    <property type="match status" value="2"/>
</dbReference>
<evidence type="ECO:0000256" key="1">
    <source>
        <dbReference type="SAM" id="Phobius"/>
    </source>
</evidence>
<dbReference type="Proteomes" id="UP000887575">
    <property type="component" value="Unassembled WGS sequence"/>
</dbReference>
<feature type="signal peptide" evidence="2">
    <location>
        <begin position="1"/>
        <end position="17"/>
    </location>
</feature>
<evidence type="ECO:0000256" key="2">
    <source>
        <dbReference type="SAM" id="SignalP"/>
    </source>
</evidence>
<keyword evidence="1" id="KW-0472">Membrane</keyword>
<feature type="domain" description="EGF-like" evidence="3 4">
    <location>
        <begin position="92"/>
        <end position="103"/>
    </location>
</feature>
<dbReference type="PROSITE" id="PS00022">
    <property type="entry name" value="EGF_1"/>
    <property type="match status" value="1"/>
</dbReference>
<keyword evidence="5" id="KW-1185">Reference proteome</keyword>
<evidence type="ECO:0000259" key="4">
    <source>
        <dbReference type="PROSITE" id="PS01186"/>
    </source>
</evidence>
<accession>A0AAF3E8D9</accession>
<dbReference type="InterPro" id="IPR000742">
    <property type="entry name" value="EGF"/>
</dbReference>
<reference evidence="6" key="1">
    <citation type="submission" date="2024-02" db="UniProtKB">
        <authorList>
            <consortium name="WormBaseParasite"/>
        </authorList>
    </citation>
    <scope>IDENTIFICATION</scope>
</reference>
<keyword evidence="2" id="KW-0732">Signal</keyword>
<protein>
    <submittedName>
        <fullName evidence="6">EGF-like domain-containing protein</fullName>
    </submittedName>
</protein>